<dbReference type="EMBL" id="KZ613510">
    <property type="protein sequence ID" value="PMD15806.1"/>
    <property type="molecule type" value="Genomic_DNA"/>
</dbReference>
<evidence type="ECO:0000313" key="3">
    <source>
        <dbReference type="Proteomes" id="UP000235672"/>
    </source>
</evidence>
<name>A0A2J6PPI0_9HELO</name>
<proteinExistence type="predicted"/>
<dbReference type="PANTHER" id="PTHR38790:SF4">
    <property type="entry name" value="2EXR DOMAIN-CONTAINING PROTEIN"/>
    <property type="match status" value="1"/>
</dbReference>
<dbReference type="OrthoDB" id="5383268at2759"/>
<dbReference type="PANTHER" id="PTHR38790">
    <property type="entry name" value="2EXR DOMAIN-CONTAINING PROTEIN-RELATED"/>
    <property type="match status" value="1"/>
</dbReference>
<evidence type="ECO:0000313" key="2">
    <source>
        <dbReference type="EMBL" id="PMD15806.1"/>
    </source>
</evidence>
<organism evidence="2 3">
    <name type="scientific">Hyaloscypha hepaticicola</name>
    <dbReference type="NCBI Taxonomy" id="2082293"/>
    <lineage>
        <taxon>Eukaryota</taxon>
        <taxon>Fungi</taxon>
        <taxon>Dikarya</taxon>
        <taxon>Ascomycota</taxon>
        <taxon>Pezizomycotina</taxon>
        <taxon>Leotiomycetes</taxon>
        <taxon>Helotiales</taxon>
        <taxon>Hyaloscyphaceae</taxon>
        <taxon>Hyaloscypha</taxon>
    </lineage>
</organism>
<accession>A0A2J6PPI0</accession>
<sequence>MDNPSLQPAADSDTPDDSRSMSDASGTETWGWGSEASTEDSDEGEVDSLADGGCADEAYWEEDTAADTWLARFPGGTSLLYPQLFVVKPCGGKVLTPSRYPNTNSLLRLPPEIRNRIYRHYFDRAEDAKHPEEMHAPFRDREGTEMKRICLGSENVELKFWLSTALLQTSRQLRSEAMVIFFINRVITVEWLPVLPRLVKFLGKEGCAMVRYLDIWDTLNLQGADNAGYRDILTSITHFSGLQHLRIVISWGFGLWNDRHCSWFDQNEWKPNGTLTKQAVPKIRSEDIEMHWPEYEVLKNLKAQTFTLAASGVDYLVDRYREFDRSHGAYPEITRSMKSHATRTQPAPLSANLTTSSNSPQILEGFEAFEIQSLSNTVTPNTAFNDEDSDSPTWQETDTLANKTIPLYNFIQEFFHHNLSNAVWPVQGGMSVDNFVVFPTAPKSRGSIMQDCAFCYLSGRHCGYHVVPDQPPFQRTRQEGDDEEEDVKTLQRRFGDLSYVDMREVCRDVVRCMEGTDNLVIPSLSWDARETFLKIAAVFDYLGWPEALNSERLNRLDAAVDAGWMGKKVDKDEVPPWDVLYREVHAHLSFLYPLQHPPNIFA</sequence>
<dbReference type="Proteomes" id="UP000235672">
    <property type="component" value="Unassembled WGS sequence"/>
</dbReference>
<gene>
    <name evidence="2" type="ORF">NA56DRAFT_693040</name>
</gene>
<keyword evidence="3" id="KW-1185">Reference proteome</keyword>
<feature type="region of interest" description="Disordered" evidence="1">
    <location>
        <begin position="1"/>
        <end position="51"/>
    </location>
</feature>
<evidence type="ECO:0000256" key="1">
    <source>
        <dbReference type="SAM" id="MobiDB-lite"/>
    </source>
</evidence>
<dbReference type="AlphaFoldDB" id="A0A2J6PPI0"/>
<reference evidence="2 3" key="1">
    <citation type="submission" date="2016-05" db="EMBL/GenBank/DDBJ databases">
        <title>A degradative enzymes factory behind the ericoid mycorrhizal symbiosis.</title>
        <authorList>
            <consortium name="DOE Joint Genome Institute"/>
            <person name="Martino E."/>
            <person name="Morin E."/>
            <person name="Grelet G."/>
            <person name="Kuo A."/>
            <person name="Kohler A."/>
            <person name="Daghino S."/>
            <person name="Barry K."/>
            <person name="Choi C."/>
            <person name="Cichocki N."/>
            <person name="Clum A."/>
            <person name="Copeland A."/>
            <person name="Hainaut M."/>
            <person name="Haridas S."/>
            <person name="Labutti K."/>
            <person name="Lindquist E."/>
            <person name="Lipzen A."/>
            <person name="Khouja H.-R."/>
            <person name="Murat C."/>
            <person name="Ohm R."/>
            <person name="Olson A."/>
            <person name="Spatafora J."/>
            <person name="Veneault-Fourrey C."/>
            <person name="Henrissat B."/>
            <person name="Grigoriev I."/>
            <person name="Martin F."/>
            <person name="Perotto S."/>
        </authorList>
    </citation>
    <scope>NUCLEOTIDE SEQUENCE [LARGE SCALE GENOMIC DNA]</scope>
    <source>
        <strain evidence="2 3">UAMH 7357</strain>
    </source>
</reference>
<protein>
    <submittedName>
        <fullName evidence="2">Uncharacterized protein</fullName>
    </submittedName>
</protein>
<feature type="compositionally biased region" description="Acidic residues" evidence="1">
    <location>
        <begin position="37"/>
        <end position="48"/>
    </location>
</feature>